<evidence type="ECO:0008006" key="4">
    <source>
        <dbReference type="Google" id="ProtNLM"/>
    </source>
</evidence>
<evidence type="ECO:0000313" key="2">
    <source>
        <dbReference type="EMBL" id="QQP87269.1"/>
    </source>
</evidence>
<sequence length="187" mass="19459">MRSRAKSAANAPDVVTDPVETASHTAAEPEAAVAEAAPVVEAAPVEPAPEAAPPATEADVPEPGTAASEAEATAAMAKELGVNQDVDRLASLAEQVVHEAEAMAGDAAHNFQAAMKAATSGGGVVPTLGGVNAYLRQSMEINARFMEEFSKVRSPVDLVALQMQFLEEHRAAMLDFARQWVPKTLDS</sequence>
<name>A0ABX7B0T3_9PROT</name>
<evidence type="ECO:0000256" key="1">
    <source>
        <dbReference type="SAM" id="MobiDB-lite"/>
    </source>
</evidence>
<dbReference type="Proteomes" id="UP000595197">
    <property type="component" value="Chromosome"/>
</dbReference>
<evidence type="ECO:0000313" key="3">
    <source>
        <dbReference type="Proteomes" id="UP000595197"/>
    </source>
</evidence>
<feature type="compositionally biased region" description="Low complexity" evidence="1">
    <location>
        <begin position="53"/>
        <end position="69"/>
    </location>
</feature>
<keyword evidence="3" id="KW-1185">Reference proteome</keyword>
<organism evidence="2 3">
    <name type="scientific">Skermanella cutis</name>
    <dbReference type="NCBI Taxonomy" id="2775420"/>
    <lineage>
        <taxon>Bacteria</taxon>
        <taxon>Pseudomonadati</taxon>
        <taxon>Pseudomonadota</taxon>
        <taxon>Alphaproteobacteria</taxon>
        <taxon>Rhodospirillales</taxon>
        <taxon>Azospirillaceae</taxon>
        <taxon>Skermanella</taxon>
    </lineage>
</organism>
<gene>
    <name evidence="2" type="ORF">IGS68_14160</name>
</gene>
<proteinExistence type="predicted"/>
<dbReference type="RefSeq" id="WP_201069908.1">
    <property type="nucleotide sequence ID" value="NZ_CP067420.1"/>
</dbReference>
<dbReference type="EMBL" id="CP067420">
    <property type="protein sequence ID" value="QQP87269.1"/>
    <property type="molecule type" value="Genomic_DNA"/>
</dbReference>
<accession>A0ABX7B0T3</accession>
<feature type="region of interest" description="Disordered" evidence="1">
    <location>
        <begin position="1"/>
        <end position="69"/>
    </location>
</feature>
<feature type="compositionally biased region" description="Low complexity" evidence="1">
    <location>
        <begin position="26"/>
        <end position="45"/>
    </location>
</feature>
<reference evidence="2" key="1">
    <citation type="submission" date="2021-02" db="EMBL/GenBank/DDBJ databases">
        <title>Skermanella TT6 skin isolate.</title>
        <authorList>
            <person name="Lee K."/>
            <person name="Ganzorig M."/>
        </authorList>
    </citation>
    <scope>NUCLEOTIDE SEQUENCE</scope>
    <source>
        <strain evidence="2">TT6</strain>
    </source>
</reference>
<protein>
    <recommendedName>
        <fullName evidence="4">Phasin domain-containing protein</fullName>
    </recommendedName>
</protein>